<keyword evidence="3" id="KW-1185">Reference proteome</keyword>
<protein>
    <submittedName>
        <fullName evidence="2">Uncharacterized protein</fullName>
    </submittedName>
</protein>
<reference evidence="2 3" key="2">
    <citation type="journal article" date="2007" name="BMC Biol.">
        <title>A 100%-complete sequence reveals unusually simple genomic features in the hot-spring red alga Cyanidioschyzon merolae.</title>
        <authorList>
            <person name="Nozaki H."/>
            <person name="Takano H."/>
            <person name="Misumi O."/>
            <person name="Terasawa K."/>
            <person name="Matsuzaki M."/>
            <person name="Maruyama S."/>
            <person name="Nishida K."/>
            <person name="Yagisawa F."/>
            <person name="Yoshida Y."/>
            <person name="Fujiwara T."/>
            <person name="Takio S."/>
            <person name="Tamura K."/>
            <person name="Chung S.J."/>
            <person name="Nakamura S."/>
            <person name="Kuroiwa H."/>
            <person name="Tanaka K."/>
            <person name="Sato N."/>
            <person name="Kuroiwa T."/>
        </authorList>
    </citation>
    <scope>NUCLEOTIDE SEQUENCE [LARGE SCALE GENOMIC DNA]</scope>
    <source>
        <strain evidence="2 3">10D</strain>
    </source>
</reference>
<dbReference type="GO" id="GO:1900034">
    <property type="term" value="P:regulation of cellular response to heat"/>
    <property type="evidence" value="ECO:0007669"/>
    <property type="project" value="InterPro"/>
</dbReference>
<dbReference type="eggNOG" id="ENOG502QZIQ">
    <property type="taxonomic scope" value="Eukaryota"/>
</dbReference>
<proteinExistence type="predicted"/>
<organism evidence="2 3">
    <name type="scientific">Cyanidioschyzon merolae (strain NIES-3377 / 10D)</name>
    <name type="common">Unicellular red alga</name>
    <dbReference type="NCBI Taxonomy" id="280699"/>
    <lineage>
        <taxon>Eukaryota</taxon>
        <taxon>Rhodophyta</taxon>
        <taxon>Bangiophyceae</taxon>
        <taxon>Cyanidiales</taxon>
        <taxon>Cyanidiaceae</taxon>
        <taxon>Cyanidioschyzon</taxon>
    </lineage>
</organism>
<dbReference type="EMBL" id="AP006495">
    <property type="protein sequence ID" value="BAM81043.1"/>
    <property type="molecule type" value="Genomic_DNA"/>
</dbReference>
<dbReference type="KEGG" id="cme:CYME_CMM192C"/>
<dbReference type="RefSeq" id="XP_005537079.1">
    <property type="nucleotide sequence ID" value="XM_005537022.1"/>
</dbReference>
<evidence type="ECO:0000256" key="1">
    <source>
        <dbReference type="SAM" id="Coils"/>
    </source>
</evidence>
<feature type="coiled-coil region" evidence="1">
    <location>
        <begin position="256"/>
        <end position="290"/>
    </location>
</feature>
<reference evidence="2 3" key="1">
    <citation type="journal article" date="2004" name="Nature">
        <title>Genome sequence of the ultrasmall unicellular red alga Cyanidioschyzon merolae 10D.</title>
        <authorList>
            <person name="Matsuzaki M."/>
            <person name="Misumi O."/>
            <person name="Shin-i T."/>
            <person name="Maruyama S."/>
            <person name="Takahara M."/>
            <person name="Miyagishima S."/>
            <person name="Mori T."/>
            <person name="Nishida K."/>
            <person name="Yagisawa F."/>
            <person name="Nishida K."/>
            <person name="Yoshida Y."/>
            <person name="Nishimura Y."/>
            <person name="Nakao S."/>
            <person name="Kobayashi T."/>
            <person name="Momoyama Y."/>
            <person name="Higashiyama T."/>
            <person name="Minoda A."/>
            <person name="Sano M."/>
            <person name="Nomoto H."/>
            <person name="Oishi K."/>
            <person name="Hayashi H."/>
            <person name="Ohta F."/>
            <person name="Nishizaka S."/>
            <person name="Haga S."/>
            <person name="Miura S."/>
            <person name="Morishita T."/>
            <person name="Kabeya Y."/>
            <person name="Terasawa K."/>
            <person name="Suzuki Y."/>
            <person name="Ishii Y."/>
            <person name="Asakawa S."/>
            <person name="Takano H."/>
            <person name="Ohta N."/>
            <person name="Kuroiwa H."/>
            <person name="Tanaka K."/>
            <person name="Shimizu N."/>
            <person name="Sugano S."/>
            <person name="Sato N."/>
            <person name="Nozaki H."/>
            <person name="Ogasawara N."/>
            <person name="Kohara Y."/>
            <person name="Kuroiwa T."/>
        </authorList>
    </citation>
    <scope>NUCLEOTIDE SEQUENCE [LARGE SCALE GENOMIC DNA]</scope>
    <source>
        <strain evidence="2 3">10D</strain>
    </source>
</reference>
<accession>M1VIQ3</accession>
<name>M1VIQ3_CYAM1</name>
<dbReference type="AlphaFoldDB" id="M1VIQ3"/>
<keyword evidence="1" id="KW-0175">Coiled coil</keyword>
<evidence type="ECO:0000313" key="3">
    <source>
        <dbReference type="Proteomes" id="UP000007014"/>
    </source>
</evidence>
<dbReference type="Proteomes" id="UP000007014">
    <property type="component" value="Chromosome 13"/>
</dbReference>
<dbReference type="OMA" id="ICIPAVV"/>
<dbReference type="Gramene" id="CMM192CT">
    <property type="protein sequence ID" value="CMM192CT"/>
    <property type="gene ID" value="CMM192C"/>
</dbReference>
<dbReference type="OrthoDB" id="20554at2759"/>
<dbReference type="HOGENOM" id="CLU_042584_2_0_1"/>
<dbReference type="STRING" id="280699.M1VIQ3"/>
<sequence length="339" mass="39469">MTCSYVLDAYTRCRETMKEGALVDGSEHTGSSFTPIWRRVFFVGTEWDQIDEVYRFPWDFSHLDRDVVQFLQEPSAFRWYLFGATEPQLVHWQQQETVLPIPVVVVVQSKVPPPALVGIKSVQRTTEQVVPMRAVKMEFFPLDVSEMDAHNLTPSKKKLETQQRVTDRVQILQCEQRRSSLRALSAERLHRYDYVLPYALRAELQQDANTDLVVDTTVDGIAEIPERPGQPVLFEFDWEMDILEEYITELLESESLANTEANRTALRQTIQQAIQQRQAALRAEQSARERRLQAMTPAERESYQSMRVIKYYPQNREPSIQALKTAFVNRYYGKADEIR</sequence>
<gene>
    <name evidence="2" type="ORF">CYME_CMM192C</name>
</gene>
<dbReference type="PANTHER" id="PTHR33704:SF1">
    <property type="entry name" value="PROTEIN HEAT INTOLERANT 4-RELATED"/>
    <property type="match status" value="1"/>
</dbReference>
<dbReference type="PANTHER" id="PTHR33704">
    <property type="entry name" value="PROTEIN HEAT INTOLERANT 4-RELATED"/>
    <property type="match status" value="1"/>
</dbReference>
<dbReference type="InterPro" id="IPR039313">
    <property type="entry name" value="HIT4"/>
</dbReference>
<dbReference type="GeneID" id="16994981"/>
<evidence type="ECO:0000313" key="2">
    <source>
        <dbReference type="EMBL" id="BAM81043.1"/>
    </source>
</evidence>